<dbReference type="Proteomes" id="UP001148018">
    <property type="component" value="Unassembled WGS sequence"/>
</dbReference>
<name>A0A9Q0EPD3_9TELE</name>
<dbReference type="AlphaFoldDB" id="A0A9Q0EPD3"/>
<protein>
    <submittedName>
        <fullName evidence="1">Uncharacterized protein</fullName>
    </submittedName>
</protein>
<proteinExistence type="predicted"/>
<gene>
    <name evidence="1" type="ORF">NHX12_022182</name>
</gene>
<feature type="non-terminal residue" evidence="1">
    <location>
        <position position="1"/>
    </location>
</feature>
<comment type="caution">
    <text evidence="1">The sequence shown here is derived from an EMBL/GenBank/DDBJ whole genome shotgun (WGS) entry which is preliminary data.</text>
</comment>
<evidence type="ECO:0000313" key="1">
    <source>
        <dbReference type="EMBL" id="KAJ3610088.1"/>
    </source>
</evidence>
<evidence type="ECO:0000313" key="2">
    <source>
        <dbReference type="Proteomes" id="UP001148018"/>
    </source>
</evidence>
<accession>A0A9Q0EPD3</accession>
<dbReference type="EMBL" id="JANIIK010000038">
    <property type="protein sequence ID" value="KAJ3610088.1"/>
    <property type="molecule type" value="Genomic_DNA"/>
</dbReference>
<sequence>ICPVICFQSACSLGGFQIFLEFAVSAMTEFPFEPDGTLFLNSSQSALPHNLETHLETNRDPEAATLGPVATGGFCWPSMEEDPKGLTSACQAQLGFKSPHCSVRVSDDTAPPLKLQV</sequence>
<reference evidence="1" key="1">
    <citation type="submission" date="2022-07" db="EMBL/GenBank/DDBJ databases">
        <title>Chromosome-level genome of Muraenolepis orangiensis.</title>
        <authorList>
            <person name="Kim J."/>
        </authorList>
    </citation>
    <scope>NUCLEOTIDE SEQUENCE</scope>
    <source>
        <strain evidence="1">KU_S4_2022</strain>
        <tissue evidence="1">Muscle</tissue>
    </source>
</reference>
<keyword evidence="2" id="KW-1185">Reference proteome</keyword>
<organism evidence="1 2">
    <name type="scientific">Muraenolepis orangiensis</name>
    <name type="common">Patagonian moray cod</name>
    <dbReference type="NCBI Taxonomy" id="630683"/>
    <lineage>
        <taxon>Eukaryota</taxon>
        <taxon>Metazoa</taxon>
        <taxon>Chordata</taxon>
        <taxon>Craniata</taxon>
        <taxon>Vertebrata</taxon>
        <taxon>Euteleostomi</taxon>
        <taxon>Actinopterygii</taxon>
        <taxon>Neopterygii</taxon>
        <taxon>Teleostei</taxon>
        <taxon>Neoteleostei</taxon>
        <taxon>Acanthomorphata</taxon>
        <taxon>Zeiogadaria</taxon>
        <taxon>Gadariae</taxon>
        <taxon>Gadiformes</taxon>
        <taxon>Muraenolepidoidei</taxon>
        <taxon>Muraenolepididae</taxon>
        <taxon>Muraenolepis</taxon>
    </lineage>
</organism>